<keyword evidence="3" id="KW-1185">Reference proteome</keyword>
<dbReference type="Proteomes" id="UP000572817">
    <property type="component" value="Unassembled WGS sequence"/>
</dbReference>
<evidence type="ECO:0000313" key="2">
    <source>
        <dbReference type="EMBL" id="KAF4304576.1"/>
    </source>
</evidence>
<feature type="region of interest" description="Disordered" evidence="1">
    <location>
        <begin position="593"/>
        <end position="613"/>
    </location>
</feature>
<organism evidence="2 3">
    <name type="scientific">Botryosphaeria dothidea</name>
    <dbReference type="NCBI Taxonomy" id="55169"/>
    <lineage>
        <taxon>Eukaryota</taxon>
        <taxon>Fungi</taxon>
        <taxon>Dikarya</taxon>
        <taxon>Ascomycota</taxon>
        <taxon>Pezizomycotina</taxon>
        <taxon>Dothideomycetes</taxon>
        <taxon>Dothideomycetes incertae sedis</taxon>
        <taxon>Botryosphaeriales</taxon>
        <taxon>Botryosphaeriaceae</taxon>
        <taxon>Botryosphaeria</taxon>
    </lineage>
</organism>
<evidence type="ECO:0000313" key="3">
    <source>
        <dbReference type="Proteomes" id="UP000572817"/>
    </source>
</evidence>
<protein>
    <submittedName>
        <fullName evidence="2">Uncharacterized protein</fullName>
    </submittedName>
</protein>
<sequence length="688" mass="77804">MTARPKGIDDMEYIATYNTRTKYTYRTGAGGLILPMTKEYPPYSLPVTDSTLAPAVDPVMNLPTELADTIFNYVLSLEVLVKEKVQVPGESALTIEITSADRRNLQNYQSFPVLSCIGVVSKSWRAFVKRHLYDLSEWQFERANFVKKLFNPLECRHLSSRPRKVAQPLLYPEQNNHLLFENLKPTVFRIRRIRLLNAQILNLKIALKHLRPLDNLCRISIDRNMLQKLQSKTKGYFSTYLSDDRIDPRFKDDMPLLSYDYPVLIISQDSPDLKKLCDGLFETWEILLGKHKDEDIRDRMFRVDVGRSLFFVKIPTRHGWVSQLPGVEEYVQLYKRLSLPQYVREELKKRADASREIALKEKLPTLVRKLKKLQRDFEVIKRSQELYSKHLSSIEEKHEICRDSINALLARLREFKHLFGLENHPAPQQPLAPKRKHHDTSLSQQVKRTKKTVDSGAAHVPAAIPAAIPAHSAVFGAYPASSAHFSHPFTNDAINSFNTEQQMALASGNHFFSPGNAAFTTGDATFTPANTPAFAPLQQFTFRQNPPALTRALDNVPITGPFIASFGGGEGIPNAIPDFVQHNTAGFFADQQSTQPQYHQTQPPPTTSQASGQATDFFWPIGPALNNTNYNLAANMPYMSGPAVPPAPFPAYNHSNERMNSNAFDTAGYAHNRFGNSTSYTRNNGENE</sequence>
<reference evidence="2" key="1">
    <citation type="submission" date="2020-04" db="EMBL/GenBank/DDBJ databases">
        <title>Genome Assembly and Annotation of Botryosphaeria dothidea sdau 11-99, a Latent Pathogen of Apple Fruit Ring Rot in China.</title>
        <authorList>
            <person name="Yu C."/>
            <person name="Diao Y."/>
            <person name="Lu Q."/>
            <person name="Zhao J."/>
            <person name="Cui S."/>
            <person name="Peng C."/>
            <person name="He B."/>
            <person name="Liu H."/>
        </authorList>
    </citation>
    <scope>NUCLEOTIDE SEQUENCE [LARGE SCALE GENOMIC DNA]</scope>
    <source>
        <strain evidence="2">Sdau11-99</strain>
    </source>
</reference>
<evidence type="ECO:0000256" key="1">
    <source>
        <dbReference type="SAM" id="MobiDB-lite"/>
    </source>
</evidence>
<proteinExistence type="predicted"/>
<gene>
    <name evidence="2" type="ORF">GTA08_BOTSDO07948</name>
</gene>
<dbReference type="EMBL" id="WWBZ02000051">
    <property type="protein sequence ID" value="KAF4304576.1"/>
    <property type="molecule type" value="Genomic_DNA"/>
</dbReference>
<feature type="region of interest" description="Disordered" evidence="1">
    <location>
        <begin position="423"/>
        <end position="444"/>
    </location>
</feature>
<accession>A0A8H4INY2</accession>
<dbReference type="AlphaFoldDB" id="A0A8H4INY2"/>
<name>A0A8H4INY2_9PEZI</name>
<comment type="caution">
    <text evidence="2">The sequence shown here is derived from an EMBL/GenBank/DDBJ whole genome shotgun (WGS) entry which is preliminary data.</text>
</comment>
<dbReference type="OrthoDB" id="10685987at2759"/>